<proteinExistence type="predicted"/>
<dbReference type="Proteomes" id="UP000199011">
    <property type="component" value="Unassembled WGS sequence"/>
</dbReference>
<keyword evidence="3" id="KW-1185">Reference proteome</keyword>
<keyword evidence="1" id="KW-0812">Transmembrane</keyword>
<organism evidence="2 3">
    <name type="scientific">Xenorhabdus japonica</name>
    <dbReference type="NCBI Taxonomy" id="53341"/>
    <lineage>
        <taxon>Bacteria</taxon>
        <taxon>Pseudomonadati</taxon>
        <taxon>Pseudomonadota</taxon>
        <taxon>Gammaproteobacteria</taxon>
        <taxon>Enterobacterales</taxon>
        <taxon>Morganellaceae</taxon>
        <taxon>Xenorhabdus</taxon>
    </lineage>
</organism>
<keyword evidence="1" id="KW-0472">Membrane</keyword>
<reference evidence="3" key="1">
    <citation type="submission" date="2016-10" db="EMBL/GenBank/DDBJ databases">
        <authorList>
            <person name="Varghese N."/>
            <person name="Submissions S."/>
        </authorList>
    </citation>
    <scope>NUCLEOTIDE SEQUENCE [LARGE SCALE GENOMIC DNA]</scope>
    <source>
        <strain evidence="3">DSM 16522</strain>
    </source>
</reference>
<evidence type="ECO:0000313" key="3">
    <source>
        <dbReference type="Proteomes" id="UP000199011"/>
    </source>
</evidence>
<keyword evidence="1" id="KW-1133">Transmembrane helix</keyword>
<gene>
    <name evidence="2" type="ORF">SAMN05421579_1418</name>
</gene>
<feature type="transmembrane region" description="Helical" evidence="1">
    <location>
        <begin position="12"/>
        <end position="32"/>
    </location>
</feature>
<evidence type="ECO:0000313" key="2">
    <source>
        <dbReference type="EMBL" id="SFN99035.1"/>
    </source>
</evidence>
<protein>
    <submittedName>
        <fullName evidence="2">Uncharacterized protein</fullName>
    </submittedName>
</protein>
<accession>A0A1I5DIE6</accession>
<name>A0A1I5DIE6_9GAMM</name>
<dbReference type="AlphaFoldDB" id="A0A1I5DIE6"/>
<sequence>MINNKKGHSILMPFATIPFVFLVASLLAALTYPGHIVVFQYLFF</sequence>
<evidence type="ECO:0000256" key="1">
    <source>
        <dbReference type="SAM" id="Phobius"/>
    </source>
</evidence>
<dbReference type="EMBL" id="FOVO01000041">
    <property type="protein sequence ID" value="SFN99035.1"/>
    <property type="molecule type" value="Genomic_DNA"/>
</dbReference>